<evidence type="ECO:0000313" key="1">
    <source>
        <dbReference type="EMBL" id="ABD87118.1"/>
    </source>
</evidence>
<reference evidence="1" key="1">
    <citation type="submission" date="2006-03" db="EMBL/GenBank/DDBJ databases">
        <title>Complete sequence of Rhodopseudomonas palustris BisB18.</title>
        <authorList>
            <consortium name="US DOE Joint Genome Institute"/>
            <person name="Copeland A."/>
            <person name="Lucas S."/>
            <person name="Lapidus A."/>
            <person name="Barry K."/>
            <person name="Detter J.C."/>
            <person name="Glavina del Rio T."/>
            <person name="Hammon N."/>
            <person name="Israni S."/>
            <person name="Dalin E."/>
            <person name="Tice H."/>
            <person name="Pitluck S."/>
            <person name="Chain P."/>
            <person name="Malfatti S."/>
            <person name="Shin M."/>
            <person name="Vergez L."/>
            <person name="Schmutz J."/>
            <person name="Larimer F."/>
            <person name="Land M."/>
            <person name="Hauser L."/>
            <person name="Pelletier D.A."/>
            <person name="Kyrpides N."/>
            <person name="Anderson I."/>
            <person name="Oda Y."/>
            <person name="Harwood C.S."/>
            <person name="Richardson P."/>
        </authorList>
    </citation>
    <scope>NUCLEOTIDE SEQUENCE [LARGE SCALE GENOMIC DNA]</scope>
    <source>
        <strain evidence="1">BisB18</strain>
    </source>
</reference>
<dbReference type="RefSeq" id="WP_011472023.1">
    <property type="nucleotide sequence ID" value="NC_007925.1"/>
</dbReference>
<dbReference type="AlphaFoldDB" id="Q218R8"/>
<dbReference type="HOGENOM" id="CLU_2131604_0_0_5"/>
<dbReference type="OrthoDB" id="7965053at2"/>
<accession>Q218R8</accession>
<protein>
    <submittedName>
        <fullName evidence="1">Uncharacterized protein</fullName>
    </submittedName>
</protein>
<gene>
    <name evidence="1" type="ordered locus">RPC_1556</name>
</gene>
<dbReference type="KEGG" id="rpc:RPC_1556"/>
<proteinExistence type="predicted"/>
<dbReference type="STRING" id="316056.RPC_1556"/>
<organism evidence="1">
    <name type="scientific">Rhodopseudomonas palustris (strain BisB18)</name>
    <dbReference type="NCBI Taxonomy" id="316056"/>
    <lineage>
        <taxon>Bacteria</taxon>
        <taxon>Pseudomonadati</taxon>
        <taxon>Pseudomonadota</taxon>
        <taxon>Alphaproteobacteria</taxon>
        <taxon>Hyphomicrobiales</taxon>
        <taxon>Nitrobacteraceae</taxon>
        <taxon>Rhodopseudomonas</taxon>
    </lineage>
</organism>
<dbReference type="eggNOG" id="ENOG502ZWEX">
    <property type="taxonomic scope" value="Bacteria"/>
</dbReference>
<dbReference type="EMBL" id="CP000301">
    <property type="protein sequence ID" value="ABD87118.1"/>
    <property type="molecule type" value="Genomic_DNA"/>
</dbReference>
<name>Q218R8_RHOPB</name>
<sequence length="113" mass="12842">MEEPTKRTLAGVELVTIPVTEYAELLDCRRRLAELRAVQTRFERRCRSPIEHDSEVASFIADRLDRMTFADIRAECVARFGAARTPSRTAIHLYSVRVRGRLGRLATVPRDAG</sequence>